<dbReference type="Proteomes" id="UP000187209">
    <property type="component" value="Unassembled WGS sequence"/>
</dbReference>
<name>A0A1R2C533_9CILI</name>
<evidence type="ECO:0000256" key="1">
    <source>
        <dbReference type="SAM" id="Coils"/>
    </source>
</evidence>
<comment type="caution">
    <text evidence="2">The sequence shown here is derived from an EMBL/GenBank/DDBJ whole genome shotgun (WGS) entry which is preliminary data.</text>
</comment>
<reference evidence="2 3" key="1">
    <citation type="submission" date="2016-11" db="EMBL/GenBank/DDBJ databases">
        <title>The macronuclear genome of Stentor coeruleus: a giant cell with tiny introns.</title>
        <authorList>
            <person name="Slabodnick M."/>
            <person name="Ruby J.G."/>
            <person name="Reiff S.B."/>
            <person name="Swart E.C."/>
            <person name="Gosai S."/>
            <person name="Prabakaran S."/>
            <person name="Witkowska E."/>
            <person name="Larue G.E."/>
            <person name="Fisher S."/>
            <person name="Freeman R.M."/>
            <person name="Gunawardena J."/>
            <person name="Chu W."/>
            <person name="Stover N.A."/>
            <person name="Gregory B.D."/>
            <person name="Nowacki M."/>
            <person name="Derisi J."/>
            <person name="Roy S.W."/>
            <person name="Marshall W.F."/>
            <person name="Sood P."/>
        </authorList>
    </citation>
    <scope>NUCLEOTIDE SEQUENCE [LARGE SCALE GENOMIC DNA]</scope>
    <source>
        <strain evidence="2">WM001</strain>
    </source>
</reference>
<proteinExistence type="predicted"/>
<evidence type="ECO:0000313" key="3">
    <source>
        <dbReference type="Proteomes" id="UP000187209"/>
    </source>
</evidence>
<feature type="coiled-coil region" evidence="1">
    <location>
        <begin position="261"/>
        <end position="324"/>
    </location>
</feature>
<dbReference type="OrthoDB" id="302904at2759"/>
<sequence>MNYALDLNNQRAKAALDKLGINKEELIVKTINDFGNKGTRDEIRQLRFEHYSRRLEETVKLVKDTMKTISTRSKTENGKSINDEGNSINTFAEKSTSNRGLFLNGKNKVTLLTALEEIKEKITNLDKSDRPKSMVQPRASNAVRFEQYKKNQLENISRIRENEENKVRKALSQSFRVTYQNQTPPKTREPKLTSATFKKPLNLSNPEIEIDEKLNKLEEKIERSRVLHEKQILMKKESARSQPSVNKLEEMNNDDLIFKIIERTRTVSERREKKIEEMKEKWEKVKSFKETKANRLKEIEKEYMKVIHEKEEELEKRLNAAAKTFKNKKACVGKEIEIRMELQKLKDEDANIKIKRAQRMM</sequence>
<accession>A0A1R2C533</accession>
<protein>
    <submittedName>
        <fullName evidence="2">Uncharacterized protein</fullName>
    </submittedName>
</protein>
<organism evidence="2 3">
    <name type="scientific">Stentor coeruleus</name>
    <dbReference type="NCBI Taxonomy" id="5963"/>
    <lineage>
        <taxon>Eukaryota</taxon>
        <taxon>Sar</taxon>
        <taxon>Alveolata</taxon>
        <taxon>Ciliophora</taxon>
        <taxon>Postciliodesmatophora</taxon>
        <taxon>Heterotrichea</taxon>
        <taxon>Heterotrichida</taxon>
        <taxon>Stentoridae</taxon>
        <taxon>Stentor</taxon>
    </lineage>
</organism>
<evidence type="ECO:0000313" key="2">
    <source>
        <dbReference type="EMBL" id="OMJ84090.1"/>
    </source>
</evidence>
<dbReference type="AlphaFoldDB" id="A0A1R2C533"/>
<keyword evidence="3" id="KW-1185">Reference proteome</keyword>
<gene>
    <name evidence="2" type="ORF">SteCoe_14840</name>
</gene>
<keyword evidence="1" id="KW-0175">Coiled coil</keyword>
<dbReference type="EMBL" id="MPUH01000280">
    <property type="protein sequence ID" value="OMJ84090.1"/>
    <property type="molecule type" value="Genomic_DNA"/>
</dbReference>